<dbReference type="PROSITE" id="PS50526">
    <property type="entry name" value="RDRP_SSRNA_NEG_NONSEG"/>
    <property type="match status" value="1"/>
</dbReference>
<keyword evidence="7" id="KW-0949">S-adenosyl-L-methionine</keyword>
<evidence type="ECO:0000256" key="21">
    <source>
        <dbReference type="ARBA" id="ARBA00047370"/>
    </source>
</evidence>
<evidence type="ECO:0000256" key="18">
    <source>
        <dbReference type="ARBA" id="ARBA00030436"/>
    </source>
</evidence>
<dbReference type="GO" id="GO:0030430">
    <property type="term" value="C:host cell cytoplasm"/>
    <property type="evidence" value="ECO:0007669"/>
    <property type="project" value="UniProtKB-SubCell"/>
</dbReference>
<keyword evidence="12" id="KW-0693">Viral RNA replication</keyword>
<keyword evidence="4" id="KW-0696">RNA-directed RNA polymerase</keyword>
<dbReference type="GO" id="GO:0005524">
    <property type="term" value="F:ATP binding"/>
    <property type="evidence" value="ECO:0007669"/>
    <property type="project" value="UniProtKB-KW"/>
</dbReference>
<evidence type="ECO:0000256" key="13">
    <source>
        <dbReference type="ARBA" id="ARBA00023042"/>
    </source>
</evidence>
<evidence type="ECO:0000256" key="11">
    <source>
        <dbReference type="ARBA" id="ARBA00022844"/>
    </source>
</evidence>
<sequence length="2100" mass="242901">MFGTNSLFETDDLIRQTNKRGLGDFHLRSALLLVDCHRLSNGKGLFREQVAYNKMIKSVRKEFITPGYPVELLCQLCFEDIKPTKMGMREEVIELLSYESTALNKMISKTDLFNQAIKVLRKNDFQRIEFTLRDMLTEALVHLMAITSEREPPNPKYLCKSESCNCFVLKIGTTLIYLFGELITFRVMGNRTMKILSLDSFRMIVDKFTERSNVLLATLIGEHILPEIYPPTERIEKLFLIFDRFLLHRGNEGYKLMKTFEALITGIILKLNPCLYWKSDEFWDNTVSDFDIEEKRVAKDLEELCDLSGTTTHHLTQYMGLFRLWGHPVVSAEKGVEKVRKIGEVKKIVSPYVSEIAGYKLLEIVFMNYFSKSGYYPNFEILDECEGVYLHDVLRGELKINTKDPLYNLRDWSKVLVKKTFEIPSSFNLSMIVADTAISPTRQEMRDQINLGKVGLDPSIRRGVVKWMKDGVLDCPSLLNMVNDEDKGLPKNDRIIGLYQKEREMNPVARMFALMSLIMRAYVVVTESLLSDCILPLIPGITMTYSMLELTKEMIRSTWRQKMDDPNSVTFCINMDFEKWNLNMRKESTFHVFKCLGQLFGLENLFNRTYDIFENSIIYLADGSYKLNIDDNLELLEENPNLAYEGHLGGFEGLRQKGWTIFTVVLIQYCCNQLGVDWKLMGQGDNQVLLVTLYSKYSRIEGITGIRAVEDIKSQLRTLVNLLISTFAEVGLPLKPLETWISDSFFAYGKTPIYRGLPCAMSLKKISRVFYFSNEDIMTLDNAMGSIVTNAQSAAMSDVMPIVPYIIAKWQQLICAYVFLNYHPLIGRSPLPTNRVASFKMREEGKMKEYSNLIKERLIDCCKVITSFPKTLGGINCVTYFNMIMRGFSDPVNMDYQWLYYMEKSANGRYKGMLSNLKHLMINSEKNFSYLLQDPVGLNLLVPTNCSQAIKQMIHRVIESLDYRSPFAVWFKEVMKISDPEEITRLSEELTRGENLNVRFLHDILGSTIFGYCDSITSKVDKTVTLSRIALSSEDVVGKIMKTEEKFINYLFWRITTVGNLENKFLCPSAYIRIARTVGWGKHIEGVSVPFPYAYLTDNEEETERKDSFLLGVCDDNALLSNSLTLSSVGKALPYLGSVTREKLPVSSVRLAYGSEPLISRPIRLLRSIGWFVRQDSNFHELIKNLVQAVTDIDPDDMTMVPDQVKGSMIHRYSDFATKHGSLWLSLHGPATFLNLSTNNFKEFSRGSKNVTLHFQATLCLFQFWMVSRMLSDKKVKVLKLWKKCSECITSIHDDFEDLINTIPKELVPTRPENPYLFLRREQINLQQRKQEERMRIIKRVSLFDLSKEEINEGISDWLGLRVANAIMYHNENSYDGGLLDVSNVSRIIYLKIHPHELLKSITRSLYVMISMGEKYLNKFPTFKVVKEDVLRTVGRSSPKNFTIFSGYYLWPEGIHELRRYGGTFPDTYPATPKSVAIASKRTIMRFISNQTDVTFHKSSIIIAGYESQLSFLLKFSNLHRLYKKESCYYCLHRSLTTHYKSIDVTCPIDLGKCFHGHYFLTLEDINRINYLPDVATDALADQLSSYPKMKDSSKKNLEIKIEKIIKNLTISRTLFSSDNVTSFENQRDKVSLVCNESSSCIETSLDQNFNFPTRALYRMLEILISCPEAREGNLLVMGDGYGLSSLMASAASHRSFKIVSWTYIESSAGISHSLQDSLPPCIYHFSNQIDVSPTFGYVGDVGNPFFSEGFSEVCLKNSIDRLISDIEWWYVGADYTSKLIRLCWKSRIKVVVIRLFLEEVENVFQIVELVKDLYQKWEIVETKNINRLHREVILKMSGPRHVISEGKYLGLRDQKRLIDVLYSYDFLNVTDLLSDRLRMTSFIDTQLKRNEIWMNWIEDVCYNWFSEAEIIGWCEDSFSKMFNGLRTGKRPKYISDMTGSDLYYSHKTWEDKLKQRLLALAFSMVSSFSEIDSALRDKWNLIWFLNKPQRKYRSALKYNIILIRDRCNRRILSKEETSICHYSGMIRSVRERYGMKSEFTSIGDKIGFEFTKRGEKREEVYFLVSKNISYGIANYQNKKKDFQGEQDIDDFFHFQDEYD</sequence>
<keyword evidence="13" id="KW-0506">mRNA capping</keyword>
<comment type="catalytic activity">
    <reaction evidence="20">
        <text>a 5'-end (5'-triphosphoguanosine)-adenylyl-adenylyl-cytidylyl-adenosine in mRNA + S-adenosyl-L-methionine = a 5'-end (5'-triphosphoguanosine)-(2'-O-methyladenylyl)-adenylyl-cytidylyl-adenosine in mRNA + S-adenosyl-L-homocysteine + H(+)</text>
        <dbReference type="Rhea" id="RHEA:65380"/>
        <dbReference type="Rhea" id="RHEA-COMP:16797"/>
        <dbReference type="Rhea" id="RHEA-COMP:16801"/>
        <dbReference type="ChEBI" id="CHEBI:15378"/>
        <dbReference type="ChEBI" id="CHEBI:57856"/>
        <dbReference type="ChEBI" id="CHEBI:59789"/>
        <dbReference type="ChEBI" id="CHEBI:156482"/>
        <dbReference type="ChEBI" id="CHEBI:156484"/>
    </reaction>
</comment>
<dbReference type="Pfam" id="PF00946">
    <property type="entry name" value="Mononeg_RNA_pol"/>
    <property type="match status" value="1"/>
</dbReference>
<accession>A0AAX3C9B0</accession>
<evidence type="ECO:0000256" key="4">
    <source>
        <dbReference type="ARBA" id="ARBA00022484"/>
    </source>
</evidence>
<evidence type="ECO:0000256" key="2">
    <source>
        <dbReference type="ARBA" id="ARBA00004328"/>
    </source>
</evidence>
<evidence type="ECO:0000256" key="20">
    <source>
        <dbReference type="ARBA" id="ARBA00047332"/>
    </source>
</evidence>
<dbReference type="EMBL" id="ON185810">
    <property type="protein sequence ID" value="UUW33157.1"/>
    <property type="molecule type" value="Viral_cRNA"/>
</dbReference>
<feature type="domain" description="RdRp catalytic" evidence="23">
    <location>
        <begin position="569"/>
        <end position="756"/>
    </location>
</feature>
<protein>
    <recommendedName>
        <fullName evidence="3">RNA-directed RNA polymerase</fullName>
        <ecNumber evidence="3">2.7.7.48</ecNumber>
    </recommendedName>
    <alternativeName>
        <fullName evidence="19">Replicase</fullName>
    </alternativeName>
    <alternativeName>
        <fullName evidence="18">Transcriptase</fullName>
    </alternativeName>
</protein>
<keyword evidence="14" id="KW-1035">Host cytoplasm</keyword>
<keyword evidence="10" id="KW-0067">ATP-binding</keyword>
<dbReference type="InterPro" id="IPR026890">
    <property type="entry name" value="Mononeg_mRNAcap"/>
</dbReference>
<evidence type="ECO:0000256" key="1">
    <source>
        <dbReference type="ARBA" id="ARBA00004192"/>
    </source>
</evidence>
<dbReference type="EC" id="2.7.7.48" evidence="3"/>
<dbReference type="GO" id="GO:0044423">
    <property type="term" value="C:virion component"/>
    <property type="evidence" value="ECO:0007669"/>
    <property type="project" value="UniProtKB-KW"/>
</dbReference>
<evidence type="ECO:0000256" key="5">
    <source>
        <dbReference type="ARBA" id="ARBA00022664"/>
    </source>
</evidence>
<dbReference type="InterPro" id="IPR014023">
    <property type="entry name" value="Mononeg_RNA_pol_cat"/>
</dbReference>
<evidence type="ECO:0000256" key="8">
    <source>
        <dbReference type="ARBA" id="ARBA00022695"/>
    </source>
</evidence>
<keyword evidence="11" id="KW-0946">Virion</keyword>
<evidence type="ECO:0000256" key="19">
    <source>
        <dbReference type="ARBA" id="ARBA00031012"/>
    </source>
</evidence>
<evidence type="ECO:0000256" key="12">
    <source>
        <dbReference type="ARBA" id="ARBA00022953"/>
    </source>
</evidence>
<evidence type="ECO:0000256" key="15">
    <source>
        <dbReference type="ARBA" id="ARBA00023268"/>
    </source>
</evidence>
<keyword evidence="5" id="KW-0507">mRNA processing</keyword>
<dbReference type="GO" id="GO:0003968">
    <property type="term" value="F:RNA-directed RNA polymerase activity"/>
    <property type="evidence" value="ECO:0007669"/>
    <property type="project" value="UniProtKB-KW"/>
</dbReference>
<keyword evidence="9" id="KW-0547">Nucleotide-binding</keyword>
<comment type="catalytic activity">
    <reaction evidence="22">
        <text>GTP + H2O = GDP + phosphate + H(+)</text>
        <dbReference type="Rhea" id="RHEA:19669"/>
        <dbReference type="ChEBI" id="CHEBI:15377"/>
        <dbReference type="ChEBI" id="CHEBI:15378"/>
        <dbReference type="ChEBI" id="CHEBI:37565"/>
        <dbReference type="ChEBI" id="CHEBI:43474"/>
        <dbReference type="ChEBI" id="CHEBI:58189"/>
    </reaction>
</comment>
<comment type="subcellular location">
    <subcellularLocation>
        <location evidence="1">Host cytoplasm</location>
    </subcellularLocation>
    <subcellularLocation>
        <location evidence="2">Virion</location>
    </subcellularLocation>
</comment>
<evidence type="ECO:0000256" key="10">
    <source>
        <dbReference type="ARBA" id="ARBA00022840"/>
    </source>
</evidence>
<evidence type="ECO:0000256" key="14">
    <source>
        <dbReference type="ARBA" id="ARBA00023200"/>
    </source>
</evidence>
<evidence type="ECO:0000256" key="16">
    <source>
        <dbReference type="ARBA" id="ARBA00024494"/>
    </source>
</evidence>
<name>A0AAX3C9B0_9RHAB</name>
<dbReference type="Pfam" id="PF14318">
    <property type="entry name" value="Mononeg_mRNAcap"/>
    <property type="match status" value="1"/>
</dbReference>
<comment type="catalytic activity">
    <reaction evidence="16">
        <text>a 5'-end triphospho-adenylyl-adenylyl-cytidylyl-adenosine in mRNA + GDP + H(+) = a 5'-end (5'-triphosphoguanosine)-adenylyl-adenylyl-cytidylyl-adenosine in mRNA + diphosphate</text>
        <dbReference type="Rhea" id="RHEA:65436"/>
        <dbReference type="Rhea" id="RHEA-COMP:16797"/>
        <dbReference type="Rhea" id="RHEA-COMP:16799"/>
        <dbReference type="ChEBI" id="CHEBI:15378"/>
        <dbReference type="ChEBI" id="CHEBI:33019"/>
        <dbReference type="ChEBI" id="CHEBI:58189"/>
        <dbReference type="ChEBI" id="CHEBI:156484"/>
        <dbReference type="ChEBI" id="CHEBI:156503"/>
        <dbReference type="EC" id="2.7.7.88"/>
    </reaction>
</comment>
<evidence type="ECO:0000256" key="7">
    <source>
        <dbReference type="ARBA" id="ARBA00022691"/>
    </source>
</evidence>
<evidence type="ECO:0000256" key="9">
    <source>
        <dbReference type="ARBA" id="ARBA00022741"/>
    </source>
</evidence>
<evidence type="ECO:0000259" key="23">
    <source>
        <dbReference type="PROSITE" id="PS50526"/>
    </source>
</evidence>
<keyword evidence="25" id="KW-1185">Reference proteome</keyword>
<reference evidence="24 25" key="1">
    <citation type="journal article" date="2022" name="Arch. Virol.">
        <title>Complete genome sequence of a putative novel cytorhabdovirus isolated from Rudbeckia sp.</title>
        <authorList>
            <person name="Lee D.S."/>
            <person name="Kim J."/>
            <person name="Jun M."/>
            <person name="Shin S."/>
            <person name="Lee S.J."/>
            <person name="Lim S."/>
        </authorList>
    </citation>
    <scope>NUCLEOTIDE SEQUENCE [LARGE SCALE GENOMIC DNA]</scope>
    <source>
        <strain evidence="24">PQ</strain>
    </source>
</reference>
<evidence type="ECO:0000256" key="22">
    <source>
        <dbReference type="ARBA" id="ARBA00048548"/>
    </source>
</evidence>
<evidence type="ECO:0000256" key="3">
    <source>
        <dbReference type="ARBA" id="ARBA00012494"/>
    </source>
</evidence>
<comment type="catalytic activity">
    <reaction evidence="17">
        <text>a 5'-end (5'-triphosphoguanosine)-(2'-O-methyladenylyl)-adenylyl-cytidylyl-adenosine in mRNA + S-adenosyl-L-methionine = a 5'-end (N(7)-methyl 5'-triphosphoguanosine)-(2'-O-methyladenylyl)-adenylyl-cytidylyl-adenosine in mRNA + S-adenosyl-L-homocysteine</text>
        <dbReference type="Rhea" id="RHEA:65440"/>
        <dbReference type="Rhea" id="RHEA-COMP:16798"/>
        <dbReference type="Rhea" id="RHEA-COMP:16801"/>
        <dbReference type="ChEBI" id="CHEBI:57856"/>
        <dbReference type="ChEBI" id="CHEBI:59789"/>
        <dbReference type="ChEBI" id="CHEBI:156482"/>
        <dbReference type="ChEBI" id="CHEBI:156483"/>
    </reaction>
</comment>
<keyword evidence="15" id="KW-0511">Multifunctional enzyme</keyword>
<evidence type="ECO:0000313" key="24">
    <source>
        <dbReference type="EMBL" id="UUW33157.1"/>
    </source>
</evidence>
<organism evidence="24 25">
    <name type="scientific">rudbeckia virus 1</name>
    <dbReference type="NCBI Taxonomy" id="2971904"/>
    <lineage>
        <taxon>Viruses</taxon>
        <taxon>Riboviria</taxon>
        <taxon>Orthornavirae</taxon>
        <taxon>Negarnaviricota</taxon>
        <taxon>Haploviricotina</taxon>
        <taxon>Monjiviricetes</taxon>
        <taxon>Mononegavirales</taxon>
        <taxon>Rhabdoviridae</taxon>
        <taxon>Betarhabdovirinae</taxon>
        <taxon>Betacytorhabdovirus</taxon>
        <taxon>Betacytorhabdovirus rudbeckiae</taxon>
    </lineage>
</organism>
<keyword evidence="8" id="KW-0548">Nucleotidyltransferase</keyword>
<keyword evidence="6" id="KW-0808">Transferase</keyword>
<evidence type="ECO:0000313" key="25">
    <source>
        <dbReference type="Proteomes" id="UP001301409"/>
    </source>
</evidence>
<evidence type="ECO:0000256" key="6">
    <source>
        <dbReference type="ARBA" id="ARBA00022679"/>
    </source>
</evidence>
<comment type="catalytic activity">
    <reaction evidence="21">
        <text>a 5'-end (5'-triphosphoguanosine)-adenylyl-adenylyl-cytidylyl-adenosine in mRNA + 2 S-adenosyl-L-methionine = a 5'-end (N(7)-methyl 5'-triphosphoguanosine)-(2'-O-methyladenylyl)-adenylyl-cytidylyl-adenosine in mRNA + 2 S-adenosyl-L-homocysteine + H(+)</text>
        <dbReference type="Rhea" id="RHEA:65376"/>
        <dbReference type="Rhea" id="RHEA-COMP:16797"/>
        <dbReference type="Rhea" id="RHEA-COMP:16798"/>
        <dbReference type="ChEBI" id="CHEBI:15378"/>
        <dbReference type="ChEBI" id="CHEBI:57856"/>
        <dbReference type="ChEBI" id="CHEBI:59789"/>
        <dbReference type="ChEBI" id="CHEBI:156483"/>
        <dbReference type="ChEBI" id="CHEBI:156484"/>
        <dbReference type="EC" id="2.1.1.375"/>
    </reaction>
</comment>
<dbReference type="GO" id="GO:0004482">
    <property type="term" value="F:mRNA 5'-cap (guanine-N7-)-methyltransferase activity"/>
    <property type="evidence" value="ECO:0007669"/>
    <property type="project" value="InterPro"/>
</dbReference>
<dbReference type="Proteomes" id="UP001301409">
    <property type="component" value="Segment"/>
</dbReference>
<proteinExistence type="predicted"/>
<evidence type="ECO:0000256" key="17">
    <source>
        <dbReference type="ARBA" id="ARBA00024499"/>
    </source>
</evidence>